<reference evidence="1 2" key="1">
    <citation type="submission" date="2021-06" db="EMBL/GenBank/DDBJ databases">
        <title>Caerostris darwini draft genome.</title>
        <authorList>
            <person name="Kono N."/>
            <person name="Arakawa K."/>
        </authorList>
    </citation>
    <scope>NUCLEOTIDE SEQUENCE [LARGE SCALE GENOMIC DNA]</scope>
</reference>
<comment type="caution">
    <text evidence="1">The sequence shown here is derived from an EMBL/GenBank/DDBJ whole genome shotgun (WGS) entry which is preliminary data.</text>
</comment>
<keyword evidence="2" id="KW-1185">Reference proteome</keyword>
<gene>
    <name evidence="1" type="ORF">CDAR_585031</name>
</gene>
<protein>
    <submittedName>
        <fullName evidence="1">Uncharacterized protein</fullName>
    </submittedName>
</protein>
<proteinExistence type="predicted"/>
<dbReference type="AlphaFoldDB" id="A0AAV4VLA5"/>
<dbReference type="Proteomes" id="UP001054837">
    <property type="component" value="Unassembled WGS sequence"/>
</dbReference>
<dbReference type="EMBL" id="BPLQ01013266">
    <property type="protein sequence ID" value="GIY71007.1"/>
    <property type="molecule type" value="Genomic_DNA"/>
</dbReference>
<organism evidence="1 2">
    <name type="scientific">Caerostris darwini</name>
    <dbReference type="NCBI Taxonomy" id="1538125"/>
    <lineage>
        <taxon>Eukaryota</taxon>
        <taxon>Metazoa</taxon>
        <taxon>Ecdysozoa</taxon>
        <taxon>Arthropoda</taxon>
        <taxon>Chelicerata</taxon>
        <taxon>Arachnida</taxon>
        <taxon>Araneae</taxon>
        <taxon>Araneomorphae</taxon>
        <taxon>Entelegynae</taxon>
        <taxon>Araneoidea</taxon>
        <taxon>Araneidae</taxon>
        <taxon>Caerostris</taxon>
    </lineage>
</organism>
<evidence type="ECO:0000313" key="1">
    <source>
        <dbReference type="EMBL" id="GIY71007.1"/>
    </source>
</evidence>
<accession>A0AAV4VLA5</accession>
<sequence length="88" mass="10313">MHIGSEIPDLQKYAESIPEGDRKQWHASVSVKFDFLDSNFHMNNRSEIPNLQKYAESIHEGDRKRRHASVSVKFDFLDDSQIFMPFSK</sequence>
<evidence type="ECO:0000313" key="2">
    <source>
        <dbReference type="Proteomes" id="UP001054837"/>
    </source>
</evidence>
<name>A0AAV4VLA5_9ARAC</name>